<sequence>MGEAATAVEGGILSHLEALEASAHQAALAEGELRQHEEKAAWMKARIQQLRKKRDELRAKLDMCHPGATGISEEALLEWKIENARGLLQSFYLTGLSGALTARGVSLRISTAFEGTYLDSFYLDLALQQPVQILRHSVPVFIPLEELAREHLQTDIKRFLALLSDHLNAYVGRKFQADQLEEHFAAFLEGRLWSNSLFNVLEFKYGLGEDSKAFPFKAKLIYKDPLRLLPTEVTVACEEDSPDSLMETAKVHSTLFSEKPLHKVFRAFAASEELLESPGFSA</sequence>
<organism evidence="9 10">
    <name type="scientific">Salvator merianae</name>
    <name type="common">Argentine black and white tegu</name>
    <name type="synonym">Tupinambis merianae</name>
    <dbReference type="NCBI Taxonomy" id="96440"/>
    <lineage>
        <taxon>Eukaryota</taxon>
        <taxon>Metazoa</taxon>
        <taxon>Chordata</taxon>
        <taxon>Craniata</taxon>
        <taxon>Vertebrata</taxon>
        <taxon>Euteleostomi</taxon>
        <taxon>Lepidosauria</taxon>
        <taxon>Squamata</taxon>
        <taxon>Bifurcata</taxon>
        <taxon>Unidentata</taxon>
        <taxon>Episquamata</taxon>
        <taxon>Laterata</taxon>
        <taxon>Teiioidea</taxon>
        <taxon>Teiidae</taxon>
        <taxon>Salvator</taxon>
    </lineage>
</organism>
<keyword evidence="7" id="KW-0137">Centromere</keyword>
<keyword evidence="6" id="KW-0539">Nucleus</keyword>
<evidence type="ECO:0000256" key="1">
    <source>
        <dbReference type="ARBA" id="ARBA00004123"/>
    </source>
</evidence>
<evidence type="ECO:0000256" key="6">
    <source>
        <dbReference type="ARBA" id="ARBA00023242"/>
    </source>
</evidence>
<comment type="similarity">
    <text evidence="3">Belongs to the CENP-O/MCM21 family.</text>
</comment>
<name>A0A8D0C572_SALMN</name>
<evidence type="ECO:0000313" key="10">
    <source>
        <dbReference type="Proteomes" id="UP000694421"/>
    </source>
</evidence>
<dbReference type="PANTHER" id="PTHR14582:SF1">
    <property type="entry name" value="CENTROMERE PROTEIN O"/>
    <property type="match status" value="1"/>
</dbReference>
<evidence type="ECO:0000256" key="4">
    <source>
        <dbReference type="ARBA" id="ARBA00016395"/>
    </source>
</evidence>
<dbReference type="CDD" id="cd23835">
    <property type="entry name" value="DRWD-N_CENP-O"/>
    <property type="match status" value="1"/>
</dbReference>
<dbReference type="Ensembl" id="ENSSMRT00000018485.1">
    <property type="protein sequence ID" value="ENSSMRP00000015836.1"/>
    <property type="gene ID" value="ENSSMRG00000012311.1"/>
</dbReference>
<comment type="subcellular location">
    <subcellularLocation>
        <location evidence="2">Chromosome</location>
        <location evidence="2">Centromere</location>
    </subcellularLocation>
    <subcellularLocation>
        <location evidence="1">Nucleus</location>
    </subcellularLocation>
</comment>
<reference evidence="9" key="2">
    <citation type="submission" date="2025-09" db="UniProtKB">
        <authorList>
            <consortium name="Ensembl"/>
        </authorList>
    </citation>
    <scope>IDENTIFICATION</scope>
</reference>
<dbReference type="GeneTree" id="ENSGT00390000016702"/>
<protein>
    <recommendedName>
        <fullName evidence="4">Centromere protein O</fullName>
    </recommendedName>
</protein>
<evidence type="ECO:0000256" key="7">
    <source>
        <dbReference type="ARBA" id="ARBA00023328"/>
    </source>
</evidence>
<keyword evidence="5" id="KW-0158">Chromosome</keyword>
<dbReference type="Pfam" id="PF09496">
    <property type="entry name" value="CENP-O"/>
    <property type="match status" value="1"/>
</dbReference>
<dbReference type="GO" id="GO:0016604">
    <property type="term" value="C:nuclear body"/>
    <property type="evidence" value="ECO:0007669"/>
    <property type="project" value="Ensembl"/>
</dbReference>
<evidence type="ECO:0000256" key="5">
    <source>
        <dbReference type="ARBA" id="ARBA00022454"/>
    </source>
</evidence>
<dbReference type="CDD" id="cd23836">
    <property type="entry name" value="DRWD-C_CENP-O"/>
    <property type="match status" value="1"/>
</dbReference>
<accession>A0A8D0C572</accession>
<evidence type="ECO:0000256" key="3">
    <source>
        <dbReference type="ARBA" id="ARBA00007321"/>
    </source>
</evidence>
<evidence type="ECO:0000313" key="9">
    <source>
        <dbReference type="Ensembl" id="ENSSMRP00000015836.1"/>
    </source>
</evidence>
<reference evidence="9" key="1">
    <citation type="submission" date="2025-08" db="UniProtKB">
        <authorList>
            <consortium name="Ensembl"/>
        </authorList>
    </citation>
    <scope>IDENTIFICATION</scope>
</reference>
<feature type="coiled-coil region" evidence="8">
    <location>
        <begin position="19"/>
        <end position="60"/>
    </location>
</feature>
<dbReference type="InterPro" id="IPR018464">
    <property type="entry name" value="CENP-O"/>
</dbReference>
<keyword evidence="8" id="KW-0175">Coiled coil</keyword>
<dbReference type="GO" id="GO:0031511">
    <property type="term" value="C:Mis6-Sim4 complex"/>
    <property type="evidence" value="ECO:0007669"/>
    <property type="project" value="TreeGrafter"/>
</dbReference>
<evidence type="ECO:0000256" key="8">
    <source>
        <dbReference type="SAM" id="Coils"/>
    </source>
</evidence>
<dbReference type="Proteomes" id="UP000694421">
    <property type="component" value="Unplaced"/>
</dbReference>
<proteinExistence type="inferred from homology"/>
<evidence type="ECO:0000256" key="2">
    <source>
        <dbReference type="ARBA" id="ARBA00004584"/>
    </source>
</evidence>
<dbReference type="PANTHER" id="PTHR14582">
    <property type="entry name" value="INNER KINETOCHORE SUBUNIT MAL2"/>
    <property type="match status" value="1"/>
</dbReference>
<dbReference type="OMA" id="HENLFFM"/>
<keyword evidence="10" id="KW-1185">Reference proteome</keyword>
<dbReference type="AlphaFoldDB" id="A0A8D0C572"/>